<dbReference type="SMART" id="SM00256">
    <property type="entry name" value="FBOX"/>
    <property type="match status" value="1"/>
</dbReference>
<accession>A0ABP0TEB0</accession>
<dbReference type="InterPro" id="IPR050796">
    <property type="entry name" value="SCF_F-box_component"/>
</dbReference>
<dbReference type="EMBL" id="OZ019902">
    <property type="protein sequence ID" value="CAK9193862.1"/>
    <property type="molecule type" value="Genomic_DNA"/>
</dbReference>
<feature type="domain" description="F-box" evidence="1">
    <location>
        <begin position="3"/>
        <end position="49"/>
    </location>
</feature>
<dbReference type="CDD" id="cd22157">
    <property type="entry name" value="F-box_AtFBW1-like"/>
    <property type="match status" value="1"/>
</dbReference>
<dbReference type="InterPro" id="IPR013187">
    <property type="entry name" value="F-box-assoc_dom_typ3"/>
</dbReference>
<sequence length="351" mass="40536">MRANIWCNLPEHLVERILTRLPVACFFRFRSVCKGWYNLIHSSTFLQAYSESPAQEPWFLMFTDDHYRDGSTFDPSLNKWHHIPLPSLPQKETFFPAAAAGGLVCFGCYADGWKTFVVCNPLTKACRQLPPMLNPPFRLYTVGMVVDRDTKSYKVLVAGNCEIYEVYDSAINCWKKTCILPPGFYRWHHGILCNGFLYSRRFQFDGLVAYDIQQGVWSQIQAPMPHAFDYHALVECQGRIFTVGGLLKNDITKRVCILELERTRLEWIEVDTMPSILCEEFLKDGASFSCTGYSDLVMLYITGGFRDRLVLLYDLSKKLWRRLPRCSLPDERMREGLLDGISFEPRLDAVV</sequence>
<keyword evidence="3" id="KW-1185">Reference proteome</keyword>
<gene>
    <name evidence="2" type="ORF">CSSPTR1EN2_LOCUS2238</name>
</gene>
<dbReference type="PANTHER" id="PTHR31672:SF12">
    <property type="entry name" value="F-BOX DOMAIN-CONTAINING PROTEIN"/>
    <property type="match status" value="1"/>
</dbReference>
<proteinExistence type="predicted"/>
<dbReference type="Gene3D" id="2.120.10.80">
    <property type="entry name" value="Kelch-type beta propeller"/>
    <property type="match status" value="2"/>
</dbReference>
<organism evidence="2 3">
    <name type="scientific">Sphagnum troendelagicum</name>
    <dbReference type="NCBI Taxonomy" id="128251"/>
    <lineage>
        <taxon>Eukaryota</taxon>
        <taxon>Viridiplantae</taxon>
        <taxon>Streptophyta</taxon>
        <taxon>Embryophyta</taxon>
        <taxon>Bryophyta</taxon>
        <taxon>Sphagnophytina</taxon>
        <taxon>Sphagnopsida</taxon>
        <taxon>Sphagnales</taxon>
        <taxon>Sphagnaceae</taxon>
        <taxon>Sphagnum</taxon>
    </lineage>
</organism>
<dbReference type="Pfam" id="PF08268">
    <property type="entry name" value="FBA_3"/>
    <property type="match status" value="1"/>
</dbReference>
<dbReference type="Gene3D" id="1.20.1280.50">
    <property type="match status" value="1"/>
</dbReference>
<dbReference type="PROSITE" id="PS50181">
    <property type="entry name" value="FBOX"/>
    <property type="match status" value="1"/>
</dbReference>
<dbReference type="Proteomes" id="UP001497512">
    <property type="component" value="Chromosome 10"/>
</dbReference>
<reference evidence="2" key="1">
    <citation type="submission" date="2024-02" db="EMBL/GenBank/DDBJ databases">
        <authorList>
            <consortium name="ELIXIR-Norway"/>
            <consortium name="Elixir Norway"/>
        </authorList>
    </citation>
    <scope>NUCLEOTIDE SEQUENCE</scope>
</reference>
<dbReference type="InterPro" id="IPR036047">
    <property type="entry name" value="F-box-like_dom_sf"/>
</dbReference>
<dbReference type="SUPFAM" id="SSF81383">
    <property type="entry name" value="F-box domain"/>
    <property type="match status" value="1"/>
</dbReference>
<protein>
    <recommendedName>
        <fullName evidence="1">F-box domain-containing protein</fullName>
    </recommendedName>
</protein>
<dbReference type="InterPro" id="IPR001810">
    <property type="entry name" value="F-box_dom"/>
</dbReference>
<dbReference type="Pfam" id="PF00646">
    <property type="entry name" value="F-box"/>
    <property type="match status" value="1"/>
</dbReference>
<dbReference type="SUPFAM" id="SSF117281">
    <property type="entry name" value="Kelch motif"/>
    <property type="match status" value="1"/>
</dbReference>
<dbReference type="InterPro" id="IPR015915">
    <property type="entry name" value="Kelch-typ_b-propeller"/>
</dbReference>
<dbReference type="PANTHER" id="PTHR31672">
    <property type="entry name" value="BNACNNG10540D PROTEIN"/>
    <property type="match status" value="1"/>
</dbReference>
<evidence type="ECO:0000259" key="1">
    <source>
        <dbReference type="PROSITE" id="PS50181"/>
    </source>
</evidence>
<name>A0ABP0TEB0_9BRYO</name>
<evidence type="ECO:0000313" key="3">
    <source>
        <dbReference type="Proteomes" id="UP001497512"/>
    </source>
</evidence>
<evidence type="ECO:0000313" key="2">
    <source>
        <dbReference type="EMBL" id="CAK9193862.1"/>
    </source>
</evidence>